<dbReference type="Pfam" id="PF00072">
    <property type="entry name" value="Response_reg"/>
    <property type="match status" value="1"/>
</dbReference>
<evidence type="ECO:0000313" key="8">
    <source>
        <dbReference type="Proteomes" id="UP000642920"/>
    </source>
</evidence>
<dbReference type="Pfam" id="PF02518">
    <property type="entry name" value="HATPase_c"/>
    <property type="match status" value="1"/>
</dbReference>
<dbReference type="SUPFAM" id="SSF55874">
    <property type="entry name" value="ATPase domain of HSP90 chaperone/DNA topoisomerase II/histidine kinase"/>
    <property type="match status" value="1"/>
</dbReference>
<comment type="caution">
    <text evidence="7">The sequence shown here is derived from an EMBL/GenBank/DDBJ whole genome shotgun (WGS) entry which is preliminary data.</text>
</comment>
<dbReference type="InterPro" id="IPR005467">
    <property type="entry name" value="His_kinase_dom"/>
</dbReference>
<dbReference type="InterPro" id="IPR001789">
    <property type="entry name" value="Sig_transdc_resp-reg_receiver"/>
</dbReference>
<evidence type="ECO:0000259" key="6">
    <source>
        <dbReference type="PROSITE" id="PS50110"/>
    </source>
</evidence>
<dbReference type="SUPFAM" id="SSF52172">
    <property type="entry name" value="CheY-like"/>
    <property type="match status" value="1"/>
</dbReference>
<dbReference type="SUPFAM" id="SSF55785">
    <property type="entry name" value="PYP-like sensor domain (PAS domain)"/>
    <property type="match status" value="1"/>
</dbReference>
<dbReference type="PANTHER" id="PTHR24421">
    <property type="entry name" value="NITRATE/NITRITE SENSOR PROTEIN NARX-RELATED"/>
    <property type="match status" value="1"/>
</dbReference>
<dbReference type="GO" id="GO:0016020">
    <property type="term" value="C:membrane"/>
    <property type="evidence" value="ECO:0007669"/>
    <property type="project" value="InterPro"/>
</dbReference>
<dbReference type="RefSeq" id="WP_201919402.1">
    <property type="nucleotide sequence ID" value="NZ_JAERQG010000002.1"/>
</dbReference>
<name>A0A937DGS2_9BACT</name>
<dbReference type="InterPro" id="IPR011712">
    <property type="entry name" value="Sig_transdc_His_kin_sub3_dim/P"/>
</dbReference>
<keyword evidence="1" id="KW-0808">Transferase</keyword>
<evidence type="ECO:0000313" key="7">
    <source>
        <dbReference type="EMBL" id="MBL0765093.1"/>
    </source>
</evidence>
<evidence type="ECO:0000256" key="2">
    <source>
        <dbReference type="ARBA" id="ARBA00022777"/>
    </source>
</evidence>
<sequence>MEKTSTKKTRLFYLDDNEINIELVKINFEDNYDVIGETDPEAAIKYLSENEVDVILTDQIMPYMDGIEFLENIKDIQPQVARILLTGVVNQEVMLKAINKVNIYRFHEKSDNFDALKLDIDNAFKMIETYREKEFYQKQMLEASEKYKIISENVPAQIIQTDLNGTIQEVNKDFGSIKTDSIGRNILEFIPESEAKSFQEAMQKVGRTGRYLHIVTRAFNFYENYNWHSTIIGLLHSKNHNTKGYLMVTEDITERVNNEEKIMSAVIEAEDRQKSRIARDIHDGLQQTLTIALMNFESVGNIFELLPKDKAEKYMRAFQHLEQGLHDTRNIAYSLIPKAVEDFGYIETVKSLLEELNDSFDINFNFYTNLKDRIESQSIEYNLFRITQESINNILKYAEAHEVFIQLIKQDNLLQLTIEDDGKGFDYDGSISSKSTSSFGLFNMQKRAESLSGKMIIDSTPKKGTLIYVEIPLK</sequence>
<keyword evidence="4" id="KW-0597">Phosphoprotein</keyword>
<feature type="domain" description="Response regulatory" evidence="6">
    <location>
        <begin position="10"/>
        <end position="124"/>
    </location>
</feature>
<dbReference type="PROSITE" id="PS50109">
    <property type="entry name" value="HIS_KIN"/>
    <property type="match status" value="1"/>
</dbReference>
<dbReference type="SMART" id="SM00448">
    <property type="entry name" value="REC"/>
    <property type="match status" value="1"/>
</dbReference>
<dbReference type="Gene3D" id="3.40.50.2300">
    <property type="match status" value="1"/>
</dbReference>
<dbReference type="InterPro" id="IPR011006">
    <property type="entry name" value="CheY-like_superfamily"/>
</dbReference>
<keyword evidence="8" id="KW-1185">Reference proteome</keyword>
<dbReference type="EMBL" id="JAERQG010000002">
    <property type="protein sequence ID" value="MBL0765093.1"/>
    <property type="molecule type" value="Genomic_DNA"/>
</dbReference>
<dbReference type="GO" id="GO:0000155">
    <property type="term" value="F:phosphorelay sensor kinase activity"/>
    <property type="evidence" value="ECO:0007669"/>
    <property type="project" value="InterPro"/>
</dbReference>
<dbReference type="NCBIfam" id="TIGR00229">
    <property type="entry name" value="sensory_box"/>
    <property type="match status" value="1"/>
</dbReference>
<protein>
    <submittedName>
        <fullName evidence="7">Response regulator</fullName>
    </submittedName>
</protein>
<keyword evidence="2" id="KW-0418">Kinase</keyword>
<proteinExistence type="predicted"/>
<feature type="modified residue" description="4-aspartylphosphate" evidence="4">
    <location>
        <position position="58"/>
    </location>
</feature>
<dbReference type="PANTHER" id="PTHR24421:SF55">
    <property type="entry name" value="SENSOR HISTIDINE KINASE YDFH"/>
    <property type="match status" value="1"/>
</dbReference>
<dbReference type="Gene3D" id="1.20.5.1930">
    <property type="match status" value="1"/>
</dbReference>
<dbReference type="GO" id="GO:0046983">
    <property type="term" value="F:protein dimerization activity"/>
    <property type="evidence" value="ECO:0007669"/>
    <property type="project" value="InterPro"/>
</dbReference>
<dbReference type="InterPro" id="IPR036890">
    <property type="entry name" value="HATPase_C_sf"/>
</dbReference>
<dbReference type="InterPro" id="IPR050482">
    <property type="entry name" value="Sensor_HK_TwoCompSys"/>
</dbReference>
<dbReference type="AlphaFoldDB" id="A0A937DGS2"/>
<gene>
    <name evidence="7" type="ORF">JKP34_07520</name>
</gene>
<accession>A0A937DGS2</accession>
<dbReference type="CDD" id="cd16917">
    <property type="entry name" value="HATPase_UhpB-NarQ-NarX-like"/>
    <property type="match status" value="1"/>
</dbReference>
<evidence type="ECO:0000256" key="1">
    <source>
        <dbReference type="ARBA" id="ARBA00022679"/>
    </source>
</evidence>
<dbReference type="SMART" id="SM00387">
    <property type="entry name" value="HATPase_c"/>
    <property type="match status" value="1"/>
</dbReference>
<dbReference type="Proteomes" id="UP000642920">
    <property type="component" value="Unassembled WGS sequence"/>
</dbReference>
<evidence type="ECO:0000259" key="5">
    <source>
        <dbReference type="PROSITE" id="PS50109"/>
    </source>
</evidence>
<dbReference type="Gene3D" id="3.30.565.10">
    <property type="entry name" value="Histidine kinase-like ATPase, C-terminal domain"/>
    <property type="match status" value="1"/>
</dbReference>
<evidence type="ECO:0000256" key="4">
    <source>
        <dbReference type="PROSITE-ProRule" id="PRU00169"/>
    </source>
</evidence>
<dbReference type="InterPro" id="IPR003594">
    <property type="entry name" value="HATPase_dom"/>
</dbReference>
<keyword evidence="3" id="KW-0902">Two-component regulatory system</keyword>
<dbReference type="Gene3D" id="3.30.450.20">
    <property type="entry name" value="PAS domain"/>
    <property type="match status" value="1"/>
</dbReference>
<dbReference type="PROSITE" id="PS50110">
    <property type="entry name" value="RESPONSE_REGULATORY"/>
    <property type="match status" value="1"/>
</dbReference>
<reference evidence="7" key="1">
    <citation type="submission" date="2021-01" db="EMBL/GenBank/DDBJ databases">
        <title>Marivirga sp. nov., isolated from intertidal surface sediments.</title>
        <authorList>
            <person name="Zhang M."/>
        </authorList>
    </citation>
    <scope>NUCLEOTIDE SEQUENCE</scope>
    <source>
        <strain evidence="7">SM1354</strain>
    </source>
</reference>
<dbReference type="InterPro" id="IPR000014">
    <property type="entry name" value="PAS"/>
</dbReference>
<dbReference type="Pfam" id="PF07730">
    <property type="entry name" value="HisKA_3"/>
    <property type="match status" value="1"/>
</dbReference>
<evidence type="ECO:0000256" key="3">
    <source>
        <dbReference type="ARBA" id="ARBA00023012"/>
    </source>
</evidence>
<organism evidence="7 8">
    <name type="scientific">Marivirga atlantica</name>
    <dbReference type="NCBI Taxonomy" id="1548457"/>
    <lineage>
        <taxon>Bacteria</taxon>
        <taxon>Pseudomonadati</taxon>
        <taxon>Bacteroidota</taxon>
        <taxon>Cytophagia</taxon>
        <taxon>Cytophagales</taxon>
        <taxon>Marivirgaceae</taxon>
        <taxon>Marivirga</taxon>
    </lineage>
</organism>
<dbReference type="InterPro" id="IPR035965">
    <property type="entry name" value="PAS-like_dom_sf"/>
</dbReference>
<dbReference type="CDD" id="cd00130">
    <property type="entry name" value="PAS"/>
    <property type="match status" value="1"/>
</dbReference>
<feature type="domain" description="Histidine kinase" evidence="5">
    <location>
        <begin position="383"/>
        <end position="474"/>
    </location>
</feature>